<keyword evidence="3" id="KW-1185">Reference proteome</keyword>
<feature type="compositionally biased region" description="Basic and acidic residues" evidence="1">
    <location>
        <begin position="1"/>
        <end position="14"/>
    </location>
</feature>
<dbReference type="Proteomes" id="UP000028725">
    <property type="component" value="Unassembled WGS sequence"/>
</dbReference>
<dbReference type="AlphaFoldDB" id="A0A085WJZ2"/>
<feature type="region of interest" description="Disordered" evidence="1">
    <location>
        <begin position="1"/>
        <end position="70"/>
    </location>
</feature>
<evidence type="ECO:0000313" key="3">
    <source>
        <dbReference type="Proteomes" id="UP000028725"/>
    </source>
</evidence>
<reference evidence="2 3" key="1">
    <citation type="submission" date="2014-04" db="EMBL/GenBank/DDBJ databases">
        <title>Genome assembly of Hyalangium minutum DSM 14724.</title>
        <authorList>
            <person name="Sharma G."/>
            <person name="Subramanian S."/>
        </authorList>
    </citation>
    <scope>NUCLEOTIDE SEQUENCE [LARGE SCALE GENOMIC DNA]</scope>
    <source>
        <strain evidence="2 3">DSM 14724</strain>
    </source>
</reference>
<organism evidence="2 3">
    <name type="scientific">Hyalangium minutum</name>
    <dbReference type="NCBI Taxonomy" id="394096"/>
    <lineage>
        <taxon>Bacteria</taxon>
        <taxon>Pseudomonadati</taxon>
        <taxon>Myxococcota</taxon>
        <taxon>Myxococcia</taxon>
        <taxon>Myxococcales</taxon>
        <taxon>Cystobacterineae</taxon>
        <taxon>Archangiaceae</taxon>
        <taxon>Hyalangium</taxon>
    </lineage>
</organism>
<comment type="caution">
    <text evidence="2">The sequence shown here is derived from an EMBL/GenBank/DDBJ whole genome shotgun (WGS) entry which is preliminary data.</text>
</comment>
<gene>
    <name evidence="2" type="ORF">DB31_7242</name>
</gene>
<sequence>MKPQDNRRPVERLVLRARNPRHQQGRAQHPPQSLHVRPLGRPSQAPPVLSASGDNASSREVQPPRFPRVF</sequence>
<name>A0A085WJZ2_9BACT</name>
<dbReference type="STRING" id="394096.DB31_7242"/>
<evidence type="ECO:0000256" key="1">
    <source>
        <dbReference type="SAM" id="MobiDB-lite"/>
    </source>
</evidence>
<dbReference type="EMBL" id="JMCB01000006">
    <property type="protein sequence ID" value="KFE68005.1"/>
    <property type="molecule type" value="Genomic_DNA"/>
</dbReference>
<proteinExistence type="predicted"/>
<evidence type="ECO:0000313" key="2">
    <source>
        <dbReference type="EMBL" id="KFE68005.1"/>
    </source>
</evidence>
<protein>
    <submittedName>
        <fullName evidence="2">Uncharacterized protein</fullName>
    </submittedName>
</protein>
<accession>A0A085WJZ2</accession>